<organism evidence="2 5">
    <name type="scientific">Weissella hellenica</name>
    <dbReference type="NCBI Taxonomy" id="46256"/>
    <lineage>
        <taxon>Bacteria</taxon>
        <taxon>Bacillati</taxon>
        <taxon>Bacillota</taxon>
        <taxon>Bacilli</taxon>
        <taxon>Lactobacillales</taxon>
        <taxon>Lactobacillaceae</taxon>
        <taxon>Weissella</taxon>
    </lineage>
</organism>
<dbReference type="EMBL" id="JAAXPM010000013">
    <property type="protein sequence ID" value="NKY67541.1"/>
    <property type="molecule type" value="Genomic_DNA"/>
</dbReference>
<comment type="caution">
    <text evidence="2">The sequence shown here is derived from an EMBL/GenBank/DDBJ whole genome shotgun (WGS) entry which is preliminary data.</text>
</comment>
<dbReference type="Proteomes" id="UP000182448">
    <property type="component" value="Unassembled WGS sequence"/>
</dbReference>
<dbReference type="OrthoDB" id="7845843at2"/>
<dbReference type="InterPro" id="IPR036397">
    <property type="entry name" value="RNaseH_sf"/>
</dbReference>
<reference evidence="2 5" key="2">
    <citation type="submission" date="2020-04" db="EMBL/GenBank/DDBJ databases">
        <title>MicrobeNet Type strains.</title>
        <authorList>
            <person name="Nicholson A.C."/>
        </authorList>
    </citation>
    <scope>NUCLEOTIDE SEQUENCE [LARGE SCALE GENOMIC DNA]</scope>
    <source>
        <strain evidence="2 5">CCUG 33494</strain>
    </source>
</reference>
<protein>
    <submittedName>
        <fullName evidence="2 3">Ribonuclease HI</fullName>
    </submittedName>
</protein>
<name>A0A4Y4G6M8_WEIHE</name>
<dbReference type="SUPFAM" id="SSF53098">
    <property type="entry name" value="Ribonuclease H-like"/>
    <property type="match status" value="1"/>
</dbReference>
<dbReference type="Pfam" id="PF00075">
    <property type="entry name" value="RNase_H"/>
    <property type="match status" value="1"/>
</dbReference>
<dbReference type="GO" id="GO:0003676">
    <property type="term" value="F:nucleic acid binding"/>
    <property type="evidence" value="ECO:0007669"/>
    <property type="project" value="InterPro"/>
</dbReference>
<dbReference type="CDD" id="cd09279">
    <property type="entry name" value="RNase_HI_like"/>
    <property type="match status" value="1"/>
</dbReference>
<reference evidence="3 4" key="1">
    <citation type="submission" date="2016-08" db="EMBL/GenBank/DDBJ databases">
        <authorList>
            <person name="Varghese N."/>
            <person name="Submissions Spin"/>
        </authorList>
    </citation>
    <scope>NUCLEOTIDE SEQUENCE [LARGE SCALE GENOMIC DNA]</scope>
    <source>
        <strain evidence="3 4">R-53116</strain>
    </source>
</reference>
<dbReference type="InterPro" id="IPR002156">
    <property type="entry name" value="RNaseH_domain"/>
</dbReference>
<evidence type="ECO:0000313" key="4">
    <source>
        <dbReference type="Proteomes" id="UP000182448"/>
    </source>
</evidence>
<dbReference type="Gene3D" id="3.30.420.10">
    <property type="entry name" value="Ribonuclease H-like superfamily/Ribonuclease H"/>
    <property type="match status" value="1"/>
</dbReference>
<proteinExistence type="predicted"/>
<evidence type="ECO:0000313" key="5">
    <source>
        <dbReference type="Proteomes" id="UP000585749"/>
    </source>
</evidence>
<dbReference type="PROSITE" id="PS50879">
    <property type="entry name" value="RNASE_H_1"/>
    <property type="match status" value="1"/>
</dbReference>
<dbReference type="InterPro" id="IPR012337">
    <property type="entry name" value="RNaseH-like_sf"/>
</dbReference>
<evidence type="ECO:0000313" key="3">
    <source>
        <dbReference type="EMBL" id="SCC09058.1"/>
    </source>
</evidence>
<gene>
    <name evidence="3" type="ORF">GA0061075_11536</name>
    <name evidence="2" type="ORF">HF960_07745</name>
</gene>
<dbReference type="AlphaFoldDB" id="A0A4Y4G6M8"/>
<keyword evidence="4" id="KW-1185">Reference proteome</keyword>
<accession>A0A4Y4G6M8</accession>
<feature type="domain" description="RNase H type-1" evidence="1">
    <location>
        <begin position="1"/>
        <end position="129"/>
    </location>
</feature>
<evidence type="ECO:0000259" key="1">
    <source>
        <dbReference type="PROSITE" id="PS50879"/>
    </source>
</evidence>
<dbReference type="Proteomes" id="UP000585749">
    <property type="component" value="Unassembled WGS sequence"/>
</dbReference>
<dbReference type="GO" id="GO:0004523">
    <property type="term" value="F:RNA-DNA hybrid ribonuclease activity"/>
    <property type="evidence" value="ECO:0007669"/>
    <property type="project" value="InterPro"/>
</dbReference>
<sequence length="129" mass="14787">MLIKIYSDAASQGNPGRSGAGLVILYNGQQIQKHHYLGIMSNHEAEFAAAIWTFEELAKIANYDDTIMYYADSKLVIDSIKKRYAKHFSEQLTQLLIQQDYYQLLIANWIPEKQNHGAHQLAWQAIHHA</sequence>
<evidence type="ECO:0000313" key="2">
    <source>
        <dbReference type="EMBL" id="NKY67541.1"/>
    </source>
</evidence>
<dbReference type="RefSeq" id="WP_074427934.1">
    <property type="nucleotide sequence ID" value="NZ_BJEG01000014.1"/>
</dbReference>
<dbReference type="EMBL" id="FMAW01000015">
    <property type="protein sequence ID" value="SCC09058.1"/>
    <property type="molecule type" value="Genomic_DNA"/>
</dbReference>